<sequence>MHKNSERQQILQYLFMMMVFLHQQETDDLTGSTFKIPTLPSLGRILAPSNPGRALVLDVLFFNQTMISNILELVLCNRYLNNQLPARTCDEFDLAQLFNMRSGRVGSSFIKPGRC</sequence>
<dbReference type="OrthoDB" id="2514001at2759"/>
<dbReference type="Proteomes" id="UP000324748">
    <property type="component" value="Unassembled WGS sequence"/>
</dbReference>
<evidence type="ECO:0000313" key="1">
    <source>
        <dbReference type="EMBL" id="KAA1076508.1"/>
    </source>
</evidence>
<organism evidence="1 2">
    <name type="scientific">Puccinia graminis f. sp. tritici</name>
    <dbReference type="NCBI Taxonomy" id="56615"/>
    <lineage>
        <taxon>Eukaryota</taxon>
        <taxon>Fungi</taxon>
        <taxon>Dikarya</taxon>
        <taxon>Basidiomycota</taxon>
        <taxon>Pucciniomycotina</taxon>
        <taxon>Pucciniomycetes</taxon>
        <taxon>Pucciniales</taxon>
        <taxon>Pucciniaceae</taxon>
        <taxon>Puccinia</taxon>
    </lineage>
</organism>
<accession>A0A5B0MJU3</accession>
<protein>
    <submittedName>
        <fullName evidence="1">Uncharacterized protein</fullName>
    </submittedName>
</protein>
<gene>
    <name evidence="1" type="ORF">PGT21_009703</name>
</gene>
<evidence type="ECO:0000313" key="2">
    <source>
        <dbReference type="Proteomes" id="UP000324748"/>
    </source>
</evidence>
<reference evidence="1 2" key="1">
    <citation type="submission" date="2019-05" db="EMBL/GenBank/DDBJ databases">
        <title>Emergence of the Ug99 lineage of the wheat stem rust pathogen through somatic hybridization.</title>
        <authorList>
            <person name="Li F."/>
            <person name="Upadhyaya N.M."/>
            <person name="Sperschneider J."/>
            <person name="Matny O."/>
            <person name="Nguyen-Phuc H."/>
            <person name="Mago R."/>
            <person name="Raley C."/>
            <person name="Miller M.E."/>
            <person name="Silverstein K.A.T."/>
            <person name="Henningsen E."/>
            <person name="Hirsch C.D."/>
            <person name="Visser B."/>
            <person name="Pretorius Z.A."/>
            <person name="Steffenson B.J."/>
            <person name="Schwessinger B."/>
            <person name="Dodds P.N."/>
            <person name="Figueroa M."/>
        </authorList>
    </citation>
    <scope>NUCLEOTIDE SEQUENCE [LARGE SCALE GENOMIC DNA]</scope>
    <source>
        <strain evidence="1">21-0</strain>
    </source>
</reference>
<keyword evidence="2" id="KW-1185">Reference proteome</keyword>
<proteinExistence type="predicted"/>
<name>A0A5B0MJU3_PUCGR</name>
<dbReference type="AlphaFoldDB" id="A0A5B0MJU3"/>
<comment type="caution">
    <text evidence="1">The sequence shown here is derived from an EMBL/GenBank/DDBJ whole genome shotgun (WGS) entry which is preliminary data.</text>
</comment>
<dbReference type="EMBL" id="VSWC01000145">
    <property type="protein sequence ID" value="KAA1076508.1"/>
    <property type="molecule type" value="Genomic_DNA"/>
</dbReference>